<organism evidence="1">
    <name type="scientific">uncultured prokaryote</name>
    <dbReference type="NCBI Taxonomy" id="198431"/>
    <lineage>
        <taxon>unclassified sequences</taxon>
        <taxon>environmental samples</taxon>
    </lineage>
</organism>
<accession>A0A0H5Q6J4</accession>
<sequence length="67" mass="7876">MRMEFEASKKSLVNDRYKVDLCGLIRHYQKPQTLSDGWWGSPNVIEQLQKSTEPMKFCANPMVSQWL</sequence>
<protein>
    <submittedName>
        <fullName evidence="1">Uncharacterized protein</fullName>
    </submittedName>
</protein>
<proteinExistence type="predicted"/>
<dbReference type="AlphaFoldDB" id="A0A0H5Q6J4"/>
<dbReference type="EMBL" id="LN854181">
    <property type="protein sequence ID" value="CRY97656.1"/>
    <property type="molecule type" value="Genomic_DNA"/>
</dbReference>
<name>A0A0H5Q6J4_9ZZZZ</name>
<evidence type="ECO:0000313" key="1">
    <source>
        <dbReference type="EMBL" id="CRY97656.1"/>
    </source>
</evidence>
<reference evidence="1" key="2">
    <citation type="submission" date="2015-07" db="EMBL/GenBank/DDBJ databases">
        <title>Plasmids, circular viruses and viroids from rat gut.</title>
        <authorList>
            <person name="Jorgensen T.J."/>
            <person name="Hansen M.A."/>
            <person name="Xu Z."/>
            <person name="Tabak M.A."/>
            <person name="Sorensen S.J."/>
            <person name="Hansen L.H."/>
        </authorList>
    </citation>
    <scope>NUCLEOTIDE SEQUENCE</scope>
    <source>
        <strain evidence="1">RGFK1678</strain>
    </source>
</reference>
<reference evidence="1" key="1">
    <citation type="submission" date="2015-06" db="EMBL/GenBank/DDBJ databases">
        <authorList>
            <person name="Joergensen T."/>
        </authorList>
    </citation>
    <scope>NUCLEOTIDE SEQUENCE</scope>
    <source>
        <strain evidence="1">RGFK1678</strain>
    </source>
</reference>